<organism evidence="7 8">
    <name type="scientific">Methylocapsa polymorpha</name>
    <dbReference type="NCBI Taxonomy" id="3080828"/>
    <lineage>
        <taxon>Bacteria</taxon>
        <taxon>Pseudomonadati</taxon>
        <taxon>Pseudomonadota</taxon>
        <taxon>Alphaproteobacteria</taxon>
        <taxon>Hyphomicrobiales</taxon>
        <taxon>Beijerinckiaceae</taxon>
        <taxon>Methylocapsa</taxon>
    </lineage>
</organism>
<evidence type="ECO:0000256" key="2">
    <source>
        <dbReference type="ARBA" id="ARBA00022801"/>
    </source>
</evidence>
<feature type="domain" description="UvrD-like helicase ATP-binding" evidence="6">
    <location>
        <begin position="17"/>
        <end position="94"/>
    </location>
</feature>
<accession>A0ABZ0HZB1</accession>
<keyword evidence="4" id="KW-0067">ATP-binding</keyword>
<keyword evidence="7" id="KW-0614">Plasmid</keyword>
<feature type="domain" description="UvrD-like helicase ATP-binding" evidence="6">
    <location>
        <begin position="119"/>
        <end position="174"/>
    </location>
</feature>
<dbReference type="Gene3D" id="3.40.50.300">
    <property type="entry name" value="P-loop containing nucleotide triphosphate hydrolases"/>
    <property type="match status" value="1"/>
</dbReference>
<keyword evidence="1" id="KW-0547">Nucleotide-binding</keyword>
<evidence type="ECO:0000313" key="8">
    <source>
        <dbReference type="Proteomes" id="UP001626536"/>
    </source>
</evidence>
<dbReference type="InterPro" id="IPR000212">
    <property type="entry name" value="DNA_helicase_UvrD/REP"/>
</dbReference>
<dbReference type="InterPro" id="IPR027417">
    <property type="entry name" value="P-loop_NTPase"/>
</dbReference>
<evidence type="ECO:0000256" key="1">
    <source>
        <dbReference type="ARBA" id="ARBA00022741"/>
    </source>
</evidence>
<dbReference type="EMBL" id="CP136863">
    <property type="protein sequence ID" value="WOJ91759.1"/>
    <property type="molecule type" value="Genomic_DNA"/>
</dbReference>
<proteinExistence type="predicted"/>
<dbReference type="Pfam" id="PF00580">
    <property type="entry name" value="UvrD-helicase"/>
    <property type="match status" value="2"/>
</dbReference>
<geneLocation type="plasmid" evidence="7 8">
    <name>pRX1</name>
</geneLocation>
<protein>
    <recommendedName>
        <fullName evidence="5">DNA 3'-5' helicase II</fullName>
    </recommendedName>
</protein>
<dbReference type="PANTHER" id="PTHR11070">
    <property type="entry name" value="UVRD / RECB / PCRA DNA HELICASE FAMILY MEMBER"/>
    <property type="match status" value="1"/>
</dbReference>
<dbReference type="InterPro" id="IPR014016">
    <property type="entry name" value="UvrD-like_ATP-bd"/>
</dbReference>
<dbReference type="Proteomes" id="UP001626536">
    <property type="component" value="Plasmid pRX1"/>
</dbReference>
<dbReference type="SUPFAM" id="SSF52540">
    <property type="entry name" value="P-loop containing nucleoside triphosphate hydrolases"/>
    <property type="match status" value="1"/>
</dbReference>
<sequence length="475" mass="51636">MGDLAVIDLLAIERGAVTAPAGCGKTHLIAQSLIRHVDPKPILILTHTNAGVAALRGRLDKAGVAGKAYRLSTIDGWSMRLIGLFPHRSDIDPDILKLENPSRDYPAIRQGAWRLLEGGHIQDVLSANFSRLIIDEYQDCSDAQHAIVCYAATALPTCVLGDPLQAIFGFGGSELADWHGDVCKYFPVAGELDIPWRWKNAKTESFGVWLLDVRRKLVRGEAIDLSARPPEVKWVQLDGTANDRLRQIAAGSIRTPDRDGTVLIIGDSRRPQTHRELASQIPGAVTVEAVDLRDLVEFARTLDFGRPDALHRVVTFAGSVMVNVGAPNLLNRVSVLRRGTARKEPTETEQAALHFLAKPSPDSAVGLLSAIGKEGGVRQHRPAVLRACLRALNACDGAEGNSFYESAIRAREQSRLLGRPLDRRVVSSTLLLKGLEADVAVILDADDLDARNLYVAMTRGAKRLIVCSRSPTLNG</sequence>
<keyword evidence="8" id="KW-1185">Reference proteome</keyword>
<evidence type="ECO:0000259" key="6">
    <source>
        <dbReference type="Pfam" id="PF00580"/>
    </source>
</evidence>
<keyword evidence="2" id="KW-0378">Hydrolase</keyword>
<reference evidence="7 8" key="1">
    <citation type="submission" date="2023-10" db="EMBL/GenBank/DDBJ databases">
        <title>Novel methanotroph of the genus Methylocapsa from a subarctic wetland.</title>
        <authorList>
            <person name="Belova S.E."/>
            <person name="Oshkin I.Y."/>
            <person name="Miroshnikov K."/>
            <person name="Dedysh S.N."/>
        </authorList>
    </citation>
    <scope>NUCLEOTIDE SEQUENCE [LARGE SCALE GENOMIC DNA]</scope>
    <source>
        <strain evidence="7 8">RX1</strain>
        <plasmid evidence="7 8">pRX1</plasmid>
    </source>
</reference>
<keyword evidence="3" id="KW-0347">Helicase</keyword>
<evidence type="ECO:0000256" key="3">
    <source>
        <dbReference type="ARBA" id="ARBA00022806"/>
    </source>
</evidence>
<evidence type="ECO:0000256" key="5">
    <source>
        <dbReference type="ARBA" id="ARBA00034923"/>
    </source>
</evidence>
<name>A0ABZ0HZB1_9HYPH</name>
<dbReference type="RefSeq" id="WP_407341207.1">
    <property type="nucleotide sequence ID" value="NZ_CP136863.1"/>
</dbReference>
<evidence type="ECO:0000256" key="4">
    <source>
        <dbReference type="ARBA" id="ARBA00022840"/>
    </source>
</evidence>
<evidence type="ECO:0000313" key="7">
    <source>
        <dbReference type="EMBL" id="WOJ91759.1"/>
    </source>
</evidence>
<gene>
    <name evidence="7" type="ORF">RZS28_18700</name>
</gene>
<dbReference type="PANTHER" id="PTHR11070:SF2">
    <property type="entry name" value="ATP-DEPENDENT DNA HELICASE SRS2"/>
    <property type="match status" value="1"/>
</dbReference>